<dbReference type="Pfam" id="PF00072">
    <property type="entry name" value="Response_reg"/>
    <property type="match status" value="1"/>
</dbReference>
<dbReference type="Gene3D" id="3.40.50.2300">
    <property type="match status" value="1"/>
</dbReference>
<evidence type="ECO:0000256" key="1">
    <source>
        <dbReference type="ARBA" id="ARBA00022553"/>
    </source>
</evidence>
<feature type="domain" description="Response regulatory" evidence="4">
    <location>
        <begin position="6"/>
        <end position="124"/>
    </location>
</feature>
<dbReference type="STRING" id="686796.SAMN04488104_10159"/>
<keyword evidence="6" id="KW-1185">Reference proteome</keyword>
<dbReference type="EMBL" id="FNAC01000015">
    <property type="protein sequence ID" value="SDD10649.1"/>
    <property type="molecule type" value="Genomic_DNA"/>
</dbReference>
<gene>
    <name evidence="5" type="ORF">SAMN04488104_10159</name>
</gene>
<evidence type="ECO:0000313" key="5">
    <source>
        <dbReference type="EMBL" id="SDD10649.1"/>
    </source>
</evidence>
<keyword evidence="2" id="KW-0902">Two-component regulatory system</keyword>
<name>A0A1G6S1C4_9BACT</name>
<dbReference type="AlphaFoldDB" id="A0A1G6S1C4"/>
<evidence type="ECO:0000259" key="4">
    <source>
        <dbReference type="PROSITE" id="PS50110"/>
    </source>
</evidence>
<reference evidence="6" key="1">
    <citation type="submission" date="2016-10" db="EMBL/GenBank/DDBJ databases">
        <authorList>
            <person name="Varghese N."/>
            <person name="Submissions S."/>
        </authorList>
    </citation>
    <scope>NUCLEOTIDE SEQUENCE [LARGE SCALE GENOMIC DNA]</scope>
    <source>
        <strain evidence="6">DSM 23095</strain>
    </source>
</reference>
<sequence>MSEPKKILVGEDSSVIINLTKNVLAFENYKMTAARNGKQVLDFMEKEDFDLILMDISMPVLDGLECTKAIREMEEEKKSKIPIIAISGNIHNYTMDDFRKAGFDEFIQKPLDFDKVLATVKKYLSA</sequence>
<dbReference type="InterPro" id="IPR001789">
    <property type="entry name" value="Sig_transdc_resp-reg_receiver"/>
</dbReference>
<dbReference type="RefSeq" id="WP_087939109.1">
    <property type="nucleotide sequence ID" value="NZ_FNAC01000015.1"/>
</dbReference>
<organism evidence="5 6">
    <name type="scientific">Algoriphagus faecimaris</name>
    <dbReference type="NCBI Taxonomy" id="686796"/>
    <lineage>
        <taxon>Bacteria</taxon>
        <taxon>Pseudomonadati</taxon>
        <taxon>Bacteroidota</taxon>
        <taxon>Cytophagia</taxon>
        <taxon>Cytophagales</taxon>
        <taxon>Cyclobacteriaceae</taxon>
        <taxon>Algoriphagus</taxon>
    </lineage>
</organism>
<dbReference type="OrthoDB" id="9796457at2"/>
<evidence type="ECO:0000256" key="2">
    <source>
        <dbReference type="ARBA" id="ARBA00023012"/>
    </source>
</evidence>
<dbReference type="PANTHER" id="PTHR45339">
    <property type="entry name" value="HYBRID SIGNAL TRANSDUCTION HISTIDINE KINASE J"/>
    <property type="match status" value="1"/>
</dbReference>
<dbReference type="CDD" id="cd17546">
    <property type="entry name" value="REC_hyHK_CKI1_RcsC-like"/>
    <property type="match status" value="1"/>
</dbReference>
<dbReference type="GO" id="GO:0000160">
    <property type="term" value="P:phosphorelay signal transduction system"/>
    <property type="evidence" value="ECO:0007669"/>
    <property type="project" value="UniProtKB-KW"/>
</dbReference>
<proteinExistence type="predicted"/>
<feature type="modified residue" description="4-aspartylphosphate" evidence="3">
    <location>
        <position position="55"/>
    </location>
</feature>
<accession>A0A1G6S1C4</accession>
<evidence type="ECO:0000256" key="3">
    <source>
        <dbReference type="PROSITE-ProRule" id="PRU00169"/>
    </source>
</evidence>
<keyword evidence="1 3" id="KW-0597">Phosphoprotein</keyword>
<dbReference type="PANTHER" id="PTHR45339:SF1">
    <property type="entry name" value="HYBRID SIGNAL TRANSDUCTION HISTIDINE KINASE J"/>
    <property type="match status" value="1"/>
</dbReference>
<dbReference type="SMART" id="SM00448">
    <property type="entry name" value="REC"/>
    <property type="match status" value="1"/>
</dbReference>
<evidence type="ECO:0000313" key="6">
    <source>
        <dbReference type="Proteomes" id="UP000199060"/>
    </source>
</evidence>
<dbReference type="InterPro" id="IPR011006">
    <property type="entry name" value="CheY-like_superfamily"/>
</dbReference>
<dbReference type="Proteomes" id="UP000199060">
    <property type="component" value="Unassembled WGS sequence"/>
</dbReference>
<dbReference type="SUPFAM" id="SSF52172">
    <property type="entry name" value="CheY-like"/>
    <property type="match status" value="1"/>
</dbReference>
<dbReference type="PROSITE" id="PS50110">
    <property type="entry name" value="RESPONSE_REGULATORY"/>
    <property type="match status" value="1"/>
</dbReference>
<protein>
    <submittedName>
        <fullName evidence="5">Response regulator receiver domain-containing protein</fullName>
    </submittedName>
</protein>